<feature type="domain" description="HTH tetR-type" evidence="3">
    <location>
        <begin position="10"/>
        <end position="70"/>
    </location>
</feature>
<dbReference type="PRINTS" id="PR00455">
    <property type="entry name" value="HTHTETR"/>
</dbReference>
<sequence>MQRKHQMNRAETRKCLISAARKVFVTRGFSVASIEEISREAGKTRGAFYSNFKAKTELLMELLCEDRIRALDFFRNRSDLEKNGTNSESASFVRFILSVDFEDHLLLWMEGHLLAAHDPEFGVRYWKMVQELFSEILGASDGFCVNSRNITYVALCHLMREVAASQNPAASPGYL</sequence>
<protein>
    <submittedName>
        <fullName evidence="4">TetR family transcriptional regulator</fullName>
    </submittedName>
</protein>
<name>A0A6J5F3T4_9BURK</name>
<dbReference type="PANTHER" id="PTHR43479">
    <property type="entry name" value="ACREF/ENVCD OPERON REPRESSOR-RELATED"/>
    <property type="match status" value="1"/>
</dbReference>
<dbReference type="PANTHER" id="PTHR43479:SF11">
    <property type="entry name" value="ACREF_ENVCD OPERON REPRESSOR-RELATED"/>
    <property type="match status" value="1"/>
</dbReference>
<dbReference type="Pfam" id="PF00440">
    <property type="entry name" value="TetR_N"/>
    <property type="match status" value="1"/>
</dbReference>
<keyword evidence="1 2" id="KW-0238">DNA-binding</keyword>
<evidence type="ECO:0000259" key="3">
    <source>
        <dbReference type="PROSITE" id="PS50977"/>
    </source>
</evidence>
<dbReference type="InterPro" id="IPR050624">
    <property type="entry name" value="HTH-type_Tx_Regulator"/>
</dbReference>
<organism evidence="4 5">
    <name type="scientific">Burkholderia paludis</name>
    <dbReference type="NCBI Taxonomy" id="1506587"/>
    <lineage>
        <taxon>Bacteria</taxon>
        <taxon>Pseudomonadati</taxon>
        <taxon>Pseudomonadota</taxon>
        <taxon>Betaproteobacteria</taxon>
        <taxon>Burkholderiales</taxon>
        <taxon>Burkholderiaceae</taxon>
        <taxon>Burkholderia</taxon>
        <taxon>Burkholderia cepacia complex</taxon>
    </lineage>
</organism>
<dbReference type="InterPro" id="IPR001647">
    <property type="entry name" value="HTH_TetR"/>
</dbReference>
<feature type="DNA-binding region" description="H-T-H motif" evidence="2">
    <location>
        <begin position="33"/>
        <end position="52"/>
    </location>
</feature>
<dbReference type="RefSeq" id="WP_081894980.1">
    <property type="nucleotide sequence ID" value="NZ_CABVQD010000031.1"/>
</dbReference>
<gene>
    <name evidence="4" type="ORF">BPA30113_06152</name>
</gene>
<evidence type="ECO:0000256" key="1">
    <source>
        <dbReference type="ARBA" id="ARBA00023125"/>
    </source>
</evidence>
<evidence type="ECO:0000256" key="2">
    <source>
        <dbReference type="PROSITE-ProRule" id="PRU00335"/>
    </source>
</evidence>
<dbReference type="AlphaFoldDB" id="A0A6J5F3T4"/>
<evidence type="ECO:0000313" key="5">
    <source>
        <dbReference type="Proteomes" id="UP000494330"/>
    </source>
</evidence>
<dbReference type="SUPFAM" id="SSF46689">
    <property type="entry name" value="Homeodomain-like"/>
    <property type="match status" value="1"/>
</dbReference>
<proteinExistence type="predicted"/>
<reference evidence="4 5" key="1">
    <citation type="submission" date="2019-09" db="EMBL/GenBank/DDBJ databases">
        <authorList>
            <person name="Depoorter E."/>
        </authorList>
    </citation>
    <scope>NUCLEOTIDE SEQUENCE [LARGE SCALE GENOMIC DNA]</scope>
    <source>
        <strain evidence="4">LMG 30113</strain>
    </source>
</reference>
<dbReference type="GO" id="GO:0003677">
    <property type="term" value="F:DNA binding"/>
    <property type="evidence" value="ECO:0007669"/>
    <property type="project" value="UniProtKB-UniRule"/>
</dbReference>
<dbReference type="Proteomes" id="UP000494330">
    <property type="component" value="Unassembled WGS sequence"/>
</dbReference>
<evidence type="ECO:0000313" key="4">
    <source>
        <dbReference type="EMBL" id="VWC28626.1"/>
    </source>
</evidence>
<dbReference type="Gene3D" id="1.10.357.10">
    <property type="entry name" value="Tetracycline Repressor, domain 2"/>
    <property type="match status" value="1"/>
</dbReference>
<dbReference type="InterPro" id="IPR009057">
    <property type="entry name" value="Homeodomain-like_sf"/>
</dbReference>
<keyword evidence="5" id="KW-1185">Reference proteome</keyword>
<accession>A0A6J5F3T4</accession>
<dbReference type="PROSITE" id="PS50977">
    <property type="entry name" value="HTH_TETR_2"/>
    <property type="match status" value="1"/>
</dbReference>
<dbReference type="EMBL" id="CABVQD010000031">
    <property type="protein sequence ID" value="VWC28626.1"/>
    <property type="molecule type" value="Genomic_DNA"/>
</dbReference>